<sequence length="585" mass="60163">MNFTRQSSAVKAAKHLGSSLAAFAALILGMVALPSMANAASEQLHAEIVSVSPTSDIGVGTELVVESYVENRGASPAGESLAFGISDMTSDPVRQSSVIVASTYESVTASPADAGTVHWRDGGYSLYLERDLQPGERVTVTRTMTAVGKDSAESSAHQNPETFAGAAGRLGLTMSGAEGVQRNCWYGDSPTSGLGSVSLSGNGYQTNPISGDSSCFFDFETVARQSGYNVTITSEPVEGGTLLPNGQVRYLVTLTNSSAATLTPVGATSMAVTPTFGEVTDVKASQGMVNSFSGEGGSDIVWDTEAVKPGATITLSFTVGAAVEAPGDEITATVSSMSHLNGTDISVQSNCPVEYIPLRFSLSDEPLQAGSEACVNVLAVSEPVVYVTPLPPTLVPGETCDIEGSVDIPTMDGVTYSQTRSGDTITVTAVTDAGMEISEGAAHKWTFNVSAVPCAEPDATKVKATSPTLAASDTCDVESSVSIPSTPGVAYEESRAGDTVTVRASAANGYQMDPESEVEWSFVVTPKASCDPQASTPDAVNTAQPTESVPELARTGTSMKAAAGFGVAIIAAGLLLSMISRRRSA</sequence>
<protein>
    <recommendedName>
        <fullName evidence="5">Repeat protein (TIGR01451 family)</fullName>
    </recommendedName>
</protein>
<keyword evidence="1" id="KW-0812">Transmembrane</keyword>
<dbReference type="EMBL" id="SNYA01000004">
    <property type="protein sequence ID" value="TDP92396.1"/>
    <property type="molecule type" value="Genomic_DNA"/>
</dbReference>
<evidence type="ECO:0008006" key="5">
    <source>
        <dbReference type="Google" id="ProtNLM"/>
    </source>
</evidence>
<gene>
    <name evidence="3" type="ORF">EDF62_1603</name>
</gene>
<feature type="signal peptide" evidence="2">
    <location>
        <begin position="1"/>
        <end position="39"/>
    </location>
</feature>
<dbReference type="Proteomes" id="UP000295601">
    <property type="component" value="Unassembled WGS sequence"/>
</dbReference>
<evidence type="ECO:0000256" key="2">
    <source>
        <dbReference type="SAM" id="SignalP"/>
    </source>
</evidence>
<name>A0A4R6S187_9MICO</name>
<keyword evidence="4" id="KW-1185">Reference proteome</keyword>
<dbReference type="AlphaFoldDB" id="A0A4R6S187"/>
<keyword evidence="1" id="KW-1133">Transmembrane helix</keyword>
<evidence type="ECO:0000313" key="4">
    <source>
        <dbReference type="Proteomes" id="UP000295601"/>
    </source>
</evidence>
<proteinExistence type="predicted"/>
<accession>A0A4R6S187</accession>
<evidence type="ECO:0000313" key="3">
    <source>
        <dbReference type="EMBL" id="TDP92396.1"/>
    </source>
</evidence>
<reference evidence="3 4" key="1">
    <citation type="submission" date="2019-03" db="EMBL/GenBank/DDBJ databases">
        <title>Genomic analyses of the natural microbiome of Caenorhabditis elegans.</title>
        <authorList>
            <person name="Samuel B."/>
        </authorList>
    </citation>
    <scope>NUCLEOTIDE SEQUENCE [LARGE SCALE GENOMIC DNA]</scope>
    <source>
        <strain evidence="3 4">JUb18</strain>
    </source>
</reference>
<dbReference type="RefSeq" id="WP_166644287.1">
    <property type="nucleotide sequence ID" value="NZ_SNYA01000004.1"/>
</dbReference>
<organism evidence="3 4">
    <name type="scientific">Leucobacter luti</name>
    <dbReference type="NCBI Taxonomy" id="340320"/>
    <lineage>
        <taxon>Bacteria</taxon>
        <taxon>Bacillati</taxon>
        <taxon>Actinomycetota</taxon>
        <taxon>Actinomycetes</taxon>
        <taxon>Micrococcales</taxon>
        <taxon>Microbacteriaceae</taxon>
        <taxon>Leucobacter</taxon>
    </lineage>
</organism>
<comment type="caution">
    <text evidence="3">The sequence shown here is derived from an EMBL/GenBank/DDBJ whole genome shotgun (WGS) entry which is preliminary data.</text>
</comment>
<keyword evidence="1" id="KW-0472">Membrane</keyword>
<feature type="transmembrane region" description="Helical" evidence="1">
    <location>
        <begin position="561"/>
        <end position="579"/>
    </location>
</feature>
<feature type="chain" id="PRO_5020182717" description="Repeat protein (TIGR01451 family)" evidence="2">
    <location>
        <begin position="40"/>
        <end position="585"/>
    </location>
</feature>
<keyword evidence="2" id="KW-0732">Signal</keyword>
<evidence type="ECO:0000256" key="1">
    <source>
        <dbReference type="SAM" id="Phobius"/>
    </source>
</evidence>